<dbReference type="Proteomes" id="UP001548189">
    <property type="component" value="Unassembled WGS sequence"/>
</dbReference>
<dbReference type="EMBL" id="JBEVCJ010000012">
    <property type="protein sequence ID" value="MET1255694.1"/>
    <property type="molecule type" value="Genomic_DNA"/>
</dbReference>
<dbReference type="RefSeq" id="WP_353896278.1">
    <property type="nucleotide sequence ID" value="NZ_JBEVCJ010000012.1"/>
</dbReference>
<evidence type="ECO:0000313" key="2">
    <source>
        <dbReference type="EMBL" id="MET1255694.1"/>
    </source>
</evidence>
<evidence type="ECO:0000313" key="3">
    <source>
        <dbReference type="Proteomes" id="UP001548189"/>
    </source>
</evidence>
<name>A0ABV2BUX7_9GAMM</name>
<dbReference type="PROSITE" id="PS00409">
    <property type="entry name" value="PROKAR_NTER_METHYL"/>
    <property type="match status" value="1"/>
</dbReference>
<organism evidence="2 3">
    <name type="scientific">Aliikangiella maris</name>
    <dbReference type="NCBI Taxonomy" id="3162458"/>
    <lineage>
        <taxon>Bacteria</taxon>
        <taxon>Pseudomonadati</taxon>
        <taxon>Pseudomonadota</taxon>
        <taxon>Gammaproteobacteria</taxon>
        <taxon>Oceanospirillales</taxon>
        <taxon>Pleioneaceae</taxon>
        <taxon>Aliikangiella</taxon>
    </lineage>
</organism>
<dbReference type="Pfam" id="PF07963">
    <property type="entry name" value="N_methyl"/>
    <property type="match status" value="1"/>
</dbReference>
<dbReference type="Gene3D" id="3.30.700.10">
    <property type="entry name" value="Glycoprotein, Type 4 Pilin"/>
    <property type="match status" value="1"/>
</dbReference>
<dbReference type="NCBIfam" id="TIGR02532">
    <property type="entry name" value="IV_pilin_GFxxxE"/>
    <property type="match status" value="1"/>
</dbReference>
<feature type="transmembrane region" description="Helical" evidence="1">
    <location>
        <begin position="12"/>
        <end position="31"/>
    </location>
</feature>
<gene>
    <name evidence="2" type="ORF">ABVT43_11205</name>
</gene>
<keyword evidence="3" id="KW-1185">Reference proteome</keyword>
<dbReference type="InterPro" id="IPR012902">
    <property type="entry name" value="N_methyl_site"/>
</dbReference>
<reference evidence="2 3" key="1">
    <citation type="submission" date="2024-06" db="EMBL/GenBank/DDBJ databases">
        <authorList>
            <person name="Li F."/>
        </authorList>
    </citation>
    <scope>NUCLEOTIDE SEQUENCE [LARGE SCALE GENOMIC DNA]</scope>
    <source>
        <strain evidence="2 3">GXAS 311</strain>
    </source>
</reference>
<dbReference type="SUPFAM" id="SSF54523">
    <property type="entry name" value="Pili subunits"/>
    <property type="match status" value="1"/>
</dbReference>
<proteinExistence type="predicted"/>
<protein>
    <submittedName>
        <fullName evidence="2">Prepilin-type N-terminal cleavage/methylation domain-containing protein</fullName>
    </submittedName>
</protein>
<keyword evidence="1" id="KW-0472">Membrane</keyword>
<accession>A0ABV2BUX7</accession>
<sequence length="154" mass="15802">MKKLMSNNQGFTLIELIVVIVILGIMAAIAVPKFVDLQSDARVSVIRGVEGSIRSAATLVYSKSLIDGTEALASSETPPPTVTIPTGTVTINFGYPTATAAGIGAIVDIDGAPSITHNGTGTYSYNGRTNCQVVYTAAANATTPPTIVPTTDGC</sequence>
<keyword evidence="1" id="KW-0812">Transmembrane</keyword>
<comment type="caution">
    <text evidence="2">The sequence shown here is derived from an EMBL/GenBank/DDBJ whole genome shotgun (WGS) entry which is preliminary data.</text>
</comment>
<dbReference type="InterPro" id="IPR045584">
    <property type="entry name" value="Pilin-like"/>
</dbReference>
<keyword evidence="1" id="KW-1133">Transmembrane helix</keyword>
<evidence type="ECO:0000256" key="1">
    <source>
        <dbReference type="SAM" id="Phobius"/>
    </source>
</evidence>